<name>A0AAD8SP36_LOLMU</name>
<feature type="region of interest" description="Disordered" evidence="1">
    <location>
        <begin position="254"/>
        <end position="389"/>
    </location>
</feature>
<evidence type="ECO:0000256" key="1">
    <source>
        <dbReference type="SAM" id="MobiDB-lite"/>
    </source>
</evidence>
<dbReference type="EMBL" id="JAUUTY010000003">
    <property type="protein sequence ID" value="KAK1661154.1"/>
    <property type="molecule type" value="Genomic_DNA"/>
</dbReference>
<feature type="compositionally biased region" description="Basic and acidic residues" evidence="1">
    <location>
        <begin position="322"/>
        <end position="348"/>
    </location>
</feature>
<feature type="region of interest" description="Disordered" evidence="1">
    <location>
        <begin position="423"/>
        <end position="457"/>
    </location>
</feature>
<dbReference type="Pfam" id="PF14111">
    <property type="entry name" value="DUF4283"/>
    <property type="match status" value="1"/>
</dbReference>
<evidence type="ECO:0000313" key="4">
    <source>
        <dbReference type="Proteomes" id="UP001231189"/>
    </source>
</evidence>
<proteinExistence type="predicted"/>
<keyword evidence="4" id="KW-1185">Reference proteome</keyword>
<gene>
    <name evidence="3" type="ORF">QYE76_049313</name>
</gene>
<feature type="compositionally biased region" description="Basic residues" evidence="1">
    <location>
        <begin position="352"/>
        <end position="366"/>
    </location>
</feature>
<dbReference type="InterPro" id="IPR025558">
    <property type="entry name" value="DUF4283"/>
</dbReference>
<accession>A0AAD8SP36</accession>
<dbReference type="PANTHER" id="PTHR31286">
    <property type="entry name" value="GLYCINE-RICH CELL WALL STRUCTURAL PROTEIN 1.8-LIKE"/>
    <property type="match status" value="1"/>
</dbReference>
<feature type="compositionally biased region" description="Low complexity" evidence="1">
    <location>
        <begin position="260"/>
        <end position="286"/>
    </location>
</feature>
<dbReference type="InterPro" id="IPR040256">
    <property type="entry name" value="At4g02000-like"/>
</dbReference>
<reference evidence="3" key="1">
    <citation type="submission" date="2023-07" db="EMBL/GenBank/DDBJ databases">
        <title>A chromosome-level genome assembly of Lolium multiflorum.</title>
        <authorList>
            <person name="Chen Y."/>
            <person name="Copetti D."/>
            <person name="Kolliker R."/>
            <person name="Studer B."/>
        </authorList>
    </citation>
    <scope>NUCLEOTIDE SEQUENCE</scope>
    <source>
        <strain evidence="3">02402/16</strain>
        <tissue evidence="3">Leaf</tissue>
    </source>
</reference>
<comment type="caution">
    <text evidence="3">The sequence shown here is derived from an EMBL/GenBank/DDBJ whole genome shotgun (WGS) entry which is preliminary data.</text>
</comment>
<protein>
    <recommendedName>
        <fullName evidence="2">DUF4283 domain-containing protein</fullName>
    </recommendedName>
</protein>
<dbReference type="AlphaFoldDB" id="A0AAD8SP36"/>
<feature type="compositionally biased region" description="Basic and acidic residues" evidence="1">
    <location>
        <begin position="423"/>
        <end position="444"/>
    </location>
</feature>
<dbReference type="Proteomes" id="UP001231189">
    <property type="component" value="Unassembled WGS sequence"/>
</dbReference>
<feature type="domain" description="DUF4283" evidence="2">
    <location>
        <begin position="47"/>
        <end position="126"/>
    </location>
</feature>
<evidence type="ECO:0000313" key="3">
    <source>
        <dbReference type="EMBL" id="KAK1661154.1"/>
    </source>
</evidence>
<evidence type="ECO:0000259" key="2">
    <source>
        <dbReference type="Pfam" id="PF14111"/>
    </source>
</evidence>
<dbReference type="PANTHER" id="PTHR31286:SF134">
    <property type="entry name" value="OS01G0559450 PROTEIN"/>
    <property type="match status" value="1"/>
</dbReference>
<sequence>MKSPGGSRTEDLAAGLSARLGDLQLTNKEATGLVLRRVNPDQVPRPRWAIVGKVCSPRRLVIGALERAMERAWSLHRPATFKEIGDNRFVVRFSSEGDWKHVLRNGPWQFDFNVMLVKNFDGAIRPSEMQFDSLELWVRVLDLPMDFMNRVYGEMIGDWIGKFVSVDVDEEGLAWGKDLRIRVSVKVDQPLLRGVWLKDDDNAAGVDQRTDKEQTWFDLKYEKVPHFCFHCGCLVHGAEGCQAEKEENPQWGEWLRASPRRNTSSFSSSRPARSSGSWGSWSEGSAQRFGGGGGGFVRDLPPKRHLHFSPSESNSSRTGGYDGRRDSREVMSPEKNKEKAVEEDREHALGPQKKKGLRGTYTRRPRAQQEHQGSSVPQKQEVLRNRKRSTKQVWLPVPVQVVGEGSNESAGKRQRTASVFDRIEDPAEVQGERRGGSVFERLEESAADSAMQGRRDQ</sequence>
<organism evidence="3 4">
    <name type="scientific">Lolium multiflorum</name>
    <name type="common">Italian ryegrass</name>
    <name type="synonym">Lolium perenne subsp. multiflorum</name>
    <dbReference type="NCBI Taxonomy" id="4521"/>
    <lineage>
        <taxon>Eukaryota</taxon>
        <taxon>Viridiplantae</taxon>
        <taxon>Streptophyta</taxon>
        <taxon>Embryophyta</taxon>
        <taxon>Tracheophyta</taxon>
        <taxon>Spermatophyta</taxon>
        <taxon>Magnoliopsida</taxon>
        <taxon>Liliopsida</taxon>
        <taxon>Poales</taxon>
        <taxon>Poaceae</taxon>
        <taxon>BOP clade</taxon>
        <taxon>Pooideae</taxon>
        <taxon>Poodae</taxon>
        <taxon>Poeae</taxon>
        <taxon>Poeae Chloroplast Group 2 (Poeae type)</taxon>
        <taxon>Loliodinae</taxon>
        <taxon>Loliinae</taxon>
        <taxon>Lolium</taxon>
    </lineage>
</organism>